<dbReference type="SUPFAM" id="SSF143597">
    <property type="entry name" value="YojJ-like"/>
    <property type="match status" value="1"/>
</dbReference>
<comment type="similarity">
    <text evidence="6">Belongs to the adenylate cyclase family. DacZ subfamily.</text>
</comment>
<evidence type="ECO:0000256" key="5">
    <source>
        <dbReference type="ARBA" id="ARBA00022840"/>
    </source>
</evidence>
<keyword evidence="6" id="KW-0464">Manganese</keyword>
<evidence type="ECO:0000259" key="7">
    <source>
        <dbReference type="PROSITE" id="PS51794"/>
    </source>
</evidence>
<evidence type="ECO:0000313" key="9">
    <source>
        <dbReference type="Proteomes" id="UP000605144"/>
    </source>
</evidence>
<comment type="catalytic activity">
    <reaction evidence="1 6">
        <text>2 ATP = 3',3'-c-di-AMP + 2 diphosphate</text>
        <dbReference type="Rhea" id="RHEA:35655"/>
        <dbReference type="ChEBI" id="CHEBI:30616"/>
        <dbReference type="ChEBI" id="CHEBI:33019"/>
        <dbReference type="ChEBI" id="CHEBI:71500"/>
        <dbReference type="EC" id="2.7.7.85"/>
    </reaction>
</comment>
<organism evidence="8 9">
    <name type="scientific">Methanothermococcus okinawensis</name>
    <dbReference type="NCBI Taxonomy" id="155863"/>
    <lineage>
        <taxon>Archaea</taxon>
        <taxon>Methanobacteriati</taxon>
        <taxon>Methanobacteriota</taxon>
        <taxon>Methanomada group</taxon>
        <taxon>Methanococci</taxon>
        <taxon>Methanococcales</taxon>
        <taxon>Methanococcaceae</taxon>
        <taxon>Methanothermococcus</taxon>
    </lineage>
</organism>
<evidence type="ECO:0000256" key="4">
    <source>
        <dbReference type="ARBA" id="ARBA00022741"/>
    </source>
</evidence>
<dbReference type="Pfam" id="PF02457">
    <property type="entry name" value="DAC"/>
    <property type="match status" value="1"/>
</dbReference>
<comment type="cofactor">
    <cofactor evidence="6">
        <name>Mn(2+)</name>
        <dbReference type="ChEBI" id="CHEBI:29035"/>
    </cofactor>
</comment>
<dbReference type="EC" id="2.7.7.85" evidence="6"/>
<dbReference type="GO" id="GO:0005524">
    <property type="term" value="F:ATP binding"/>
    <property type="evidence" value="ECO:0007669"/>
    <property type="project" value="UniProtKB-UniRule"/>
</dbReference>
<dbReference type="EMBL" id="DQSV01000089">
    <property type="protein sequence ID" value="HIP17549.1"/>
    <property type="molecule type" value="Genomic_DNA"/>
</dbReference>
<dbReference type="InterPro" id="IPR014499">
    <property type="entry name" value="DAC_DacZ"/>
</dbReference>
<dbReference type="GO" id="GO:0030145">
    <property type="term" value="F:manganese ion binding"/>
    <property type="evidence" value="ECO:0007669"/>
    <property type="project" value="UniProtKB-UniRule"/>
</dbReference>
<keyword evidence="5 6" id="KW-0067">ATP-binding</keyword>
<sequence length="315" mass="34974">MDWTDSMIRHGYNLAREVNANIFMIFTETGRTYEVLKRCLESNSKSNDHHCTEDNGDKNPKLKIVVTTPNEITYNNLKNEKKIIPILMGYRNKYKSTMIKQAIMKLFEHNLIKKGDVIVAILGTPGVSRGTDTISLIEISNSNFLLKFYQFINSIDRIKRLVINEVLDIAMEISIEGKEGKPVGTIFVVGDSEKVLKMSDQLILNPFEGHNAVIFDKKVRGTIKELSSVDGAFVIGEKGEVIAAGRYLDPSGGNLKLPLGLGARHYAAAAISKHTNAIAITVSESGGIVRIFKNGEIIVEINPNKLDRENIVPCV</sequence>
<dbReference type="InterPro" id="IPR036918">
    <property type="entry name" value="Pyrv_Knase_C_sf"/>
</dbReference>
<dbReference type="InterPro" id="IPR003390">
    <property type="entry name" value="DNA_integrity_scan_DisA_N"/>
</dbReference>
<keyword evidence="2 6" id="KW-0808">Transferase</keyword>
<evidence type="ECO:0000256" key="1">
    <source>
        <dbReference type="ARBA" id="ARBA00000877"/>
    </source>
</evidence>
<dbReference type="Gene3D" id="3.40.1380.20">
    <property type="entry name" value="Pyruvate kinase, C-terminal domain"/>
    <property type="match status" value="1"/>
</dbReference>
<comment type="caution">
    <text evidence="8">The sequence shown here is derived from an EMBL/GenBank/DDBJ whole genome shotgun (WGS) entry which is preliminary data.</text>
</comment>
<protein>
    <recommendedName>
        <fullName evidence="6">Diadenylate cyclase</fullName>
        <shortName evidence="6">DAC</shortName>
        <ecNumber evidence="6">2.7.7.85</ecNumber>
    </recommendedName>
    <alternativeName>
        <fullName evidence="6">Cyclic-di-AMP synthase</fullName>
        <shortName evidence="6">c-di-AMP synthase</shortName>
    </alternativeName>
</protein>
<evidence type="ECO:0000256" key="3">
    <source>
        <dbReference type="ARBA" id="ARBA00022695"/>
    </source>
</evidence>
<accession>A0A832YTT4</accession>
<dbReference type="InterPro" id="IPR036888">
    <property type="entry name" value="DNA_integrity_DisA_N_sf"/>
</dbReference>
<dbReference type="Proteomes" id="UP000605144">
    <property type="component" value="Unassembled WGS sequence"/>
</dbReference>
<dbReference type="PANTHER" id="PTHR34185">
    <property type="entry name" value="DIADENYLATE CYCLASE"/>
    <property type="match status" value="1"/>
</dbReference>
<evidence type="ECO:0000256" key="6">
    <source>
        <dbReference type="HAMAP-Rule" id="MF_00840"/>
    </source>
</evidence>
<dbReference type="PANTHER" id="PTHR34185:SF1">
    <property type="entry name" value="DIADENYLATE CYCLASE"/>
    <property type="match status" value="1"/>
</dbReference>
<dbReference type="Gene3D" id="3.40.1700.10">
    <property type="entry name" value="DNA integrity scanning protein, DisA, N-terminal domain"/>
    <property type="match status" value="1"/>
</dbReference>
<evidence type="ECO:0000313" key="8">
    <source>
        <dbReference type="EMBL" id="HIP17549.1"/>
    </source>
</evidence>
<dbReference type="GO" id="GO:0004016">
    <property type="term" value="F:adenylate cyclase activity"/>
    <property type="evidence" value="ECO:0007669"/>
    <property type="project" value="UniProtKB-UniRule"/>
</dbReference>
<feature type="domain" description="DAC" evidence="7">
    <location>
        <begin position="145"/>
        <end position="303"/>
    </location>
</feature>
<comment type="function">
    <text evidence="6">Diadenylate cyclase that catalyzes the condensation of 2 ATP molecules into cyclic di-AMP (c-di-AMP). c-di-AMP is a second messenger for intracellular signal transduction involved in the control of important regulatory processes such as osmoregulation.</text>
</comment>
<evidence type="ECO:0000256" key="2">
    <source>
        <dbReference type="ARBA" id="ARBA00022679"/>
    </source>
</evidence>
<dbReference type="AlphaFoldDB" id="A0A832YTT4"/>
<name>A0A832YTT4_9EURY</name>
<reference evidence="8" key="1">
    <citation type="journal article" date="2020" name="ISME J.">
        <title>Gammaproteobacteria mediating utilization of methyl-, sulfur- and petroleum organic compounds in deep ocean hydrothermal plumes.</title>
        <authorList>
            <person name="Zhou Z."/>
            <person name="Liu Y."/>
            <person name="Pan J."/>
            <person name="Cron B.R."/>
            <person name="Toner B.M."/>
            <person name="Anantharaman K."/>
            <person name="Breier J.A."/>
            <person name="Dick G.J."/>
            <person name="Li M."/>
        </authorList>
    </citation>
    <scope>NUCLEOTIDE SEQUENCE</scope>
    <source>
        <strain evidence="8">SZUA-1385</strain>
    </source>
</reference>
<proteinExistence type="inferred from homology"/>
<dbReference type="Pfam" id="PF02887">
    <property type="entry name" value="PK_C"/>
    <property type="match status" value="1"/>
</dbReference>
<dbReference type="PIRSF" id="PIRSF019073">
    <property type="entry name" value="UCP019073"/>
    <property type="match status" value="1"/>
</dbReference>
<keyword evidence="4 6" id="KW-0547">Nucleotide-binding</keyword>
<dbReference type="InterPro" id="IPR050338">
    <property type="entry name" value="DisA"/>
</dbReference>
<dbReference type="PROSITE" id="PS51794">
    <property type="entry name" value="DAC"/>
    <property type="match status" value="1"/>
</dbReference>
<dbReference type="InterPro" id="IPR015795">
    <property type="entry name" value="Pyrv_Knase_C"/>
</dbReference>
<keyword evidence="3 6" id="KW-0548">Nucleotidyltransferase</keyword>
<gene>
    <name evidence="6" type="primary">dacZ</name>
    <name evidence="8" type="ORF">EYG76_04555</name>
</gene>
<dbReference type="HAMAP" id="MF_00840">
    <property type="entry name" value="DacZ"/>
    <property type="match status" value="1"/>
</dbReference>
<dbReference type="GO" id="GO:0106408">
    <property type="term" value="F:diadenylate cyclase activity"/>
    <property type="evidence" value="ECO:0007669"/>
    <property type="project" value="UniProtKB-EC"/>
</dbReference>